<dbReference type="Pfam" id="PF13879">
    <property type="entry name" value="Hmw_CFAP97"/>
    <property type="match status" value="1"/>
</dbReference>
<sequence length="257" mass="29918">MYQGNKIVIRKEVERQREKYEQRLKSTKSVVDSSPPQSLIKRITRAKKIQLMEGKTHLEKCTEIERENRILYEKILKIRSKTPPPHHPQPQKSLNQTSRKLKLKHINNANSFLTKRLENKESEYKTERNSTEKKETEKIFTSISEISAQITTRKHSNKKTSGKKNSRKLSPLTINLVHRQGKIFNNKSLLIEIYKNSDNYRITAFDLDSPDKFYLIISVSEAVEICGESGDLRKVVSRLDIEDNNLIIKPRGVDEGF</sequence>
<dbReference type="Proteomes" id="UP000187209">
    <property type="component" value="Unassembled WGS sequence"/>
</dbReference>
<protein>
    <submittedName>
        <fullName evidence="3">Uncharacterized protein</fullName>
    </submittedName>
</protein>
<dbReference type="InterPro" id="IPR029488">
    <property type="entry name" value="Hmw/CFAP97"/>
</dbReference>
<dbReference type="EMBL" id="MPUH01000041">
    <property type="protein sequence ID" value="OMJ93520.1"/>
    <property type="molecule type" value="Genomic_DNA"/>
</dbReference>
<reference evidence="3 4" key="1">
    <citation type="submission" date="2016-11" db="EMBL/GenBank/DDBJ databases">
        <title>The macronuclear genome of Stentor coeruleus: a giant cell with tiny introns.</title>
        <authorList>
            <person name="Slabodnick M."/>
            <person name="Ruby J.G."/>
            <person name="Reiff S.B."/>
            <person name="Swart E.C."/>
            <person name="Gosai S."/>
            <person name="Prabakaran S."/>
            <person name="Witkowska E."/>
            <person name="Larue G.E."/>
            <person name="Fisher S."/>
            <person name="Freeman R.M."/>
            <person name="Gunawardena J."/>
            <person name="Chu W."/>
            <person name="Stover N.A."/>
            <person name="Gregory B.D."/>
            <person name="Nowacki M."/>
            <person name="Derisi J."/>
            <person name="Roy S.W."/>
            <person name="Marshall W.F."/>
            <person name="Sood P."/>
        </authorList>
    </citation>
    <scope>NUCLEOTIDE SEQUENCE [LARGE SCALE GENOMIC DNA]</scope>
    <source>
        <strain evidence="3">WM001</strain>
    </source>
</reference>
<dbReference type="PANTHER" id="PTHR33768">
    <property type="entry name" value="MIP11318P"/>
    <property type="match status" value="1"/>
</dbReference>
<comment type="similarity">
    <text evidence="1">Belongs to the CFAP97 family.</text>
</comment>
<evidence type="ECO:0000313" key="3">
    <source>
        <dbReference type="EMBL" id="OMJ93520.1"/>
    </source>
</evidence>
<organism evidence="3 4">
    <name type="scientific">Stentor coeruleus</name>
    <dbReference type="NCBI Taxonomy" id="5963"/>
    <lineage>
        <taxon>Eukaryota</taxon>
        <taxon>Sar</taxon>
        <taxon>Alveolata</taxon>
        <taxon>Ciliophora</taxon>
        <taxon>Postciliodesmatophora</taxon>
        <taxon>Heterotrichea</taxon>
        <taxon>Heterotrichida</taxon>
        <taxon>Stentoridae</taxon>
        <taxon>Stentor</taxon>
    </lineage>
</organism>
<name>A0A1R2CX15_9CILI</name>
<evidence type="ECO:0000256" key="1">
    <source>
        <dbReference type="ARBA" id="ARBA00008315"/>
    </source>
</evidence>
<evidence type="ECO:0000313" key="4">
    <source>
        <dbReference type="Proteomes" id="UP000187209"/>
    </source>
</evidence>
<feature type="coiled-coil region" evidence="2">
    <location>
        <begin position="103"/>
        <end position="137"/>
    </location>
</feature>
<evidence type="ECO:0000256" key="2">
    <source>
        <dbReference type="SAM" id="Coils"/>
    </source>
</evidence>
<dbReference type="PANTHER" id="PTHR33768:SF3">
    <property type="entry name" value="MIP11318P"/>
    <property type="match status" value="1"/>
</dbReference>
<proteinExistence type="inferred from homology"/>
<dbReference type="InterPro" id="IPR038792">
    <property type="entry name" value="CFAP97D1/2"/>
</dbReference>
<dbReference type="AlphaFoldDB" id="A0A1R2CX15"/>
<comment type="caution">
    <text evidence="3">The sequence shown here is derived from an EMBL/GenBank/DDBJ whole genome shotgun (WGS) entry which is preliminary data.</text>
</comment>
<gene>
    <name evidence="3" type="ORF">SteCoe_3496</name>
</gene>
<dbReference type="OrthoDB" id="292876at2759"/>
<keyword evidence="4" id="KW-1185">Reference proteome</keyword>
<keyword evidence="2" id="KW-0175">Coiled coil</keyword>
<accession>A0A1R2CX15</accession>